<accession>A0A699H773</accession>
<proteinExistence type="predicted"/>
<comment type="caution">
    <text evidence="1">The sequence shown here is derived from an EMBL/GenBank/DDBJ whole genome shotgun (WGS) entry which is preliminary data.</text>
</comment>
<evidence type="ECO:0000313" key="1">
    <source>
        <dbReference type="EMBL" id="GEX54060.1"/>
    </source>
</evidence>
<dbReference type="EMBL" id="BKCJ010114418">
    <property type="protein sequence ID" value="GEX54060.1"/>
    <property type="molecule type" value="Genomic_DNA"/>
</dbReference>
<sequence length="384" mass="43251">MEPSDTFLMGIRLLALDEFIKSSVDDLVPILRELEVTSVCDDLEYDMPVNTPFPTTDVSEENFDINSPLGEYVFDFLMENVDVAGLPMHLVKYLFNHLIKNLSLTKGMSDEPLGDDSKSISYDVTFSNPLLDFNDDFILCGGTTRVMETPTFGFHHMPSPRPAAYSPTEVMYCYYHPHLTSEIPFDESKVHIDVLSVLWGNRLPIQTVRSRCQGLFNGGNCLAVAVLLALDEFIKSSVDDLVPIPRESEVTSVCDDLESDMPVNTPLPTADVREENFDINLPLGEYVFDFLMENVDVAGLPRHLVKHLFNHLIKNPSLTKGMSDEPLGDDSKSISYDVTFSNLLFNFNDDFILCNDDSLFDEEFEDISNLDPLSRLQLLMSLPC</sequence>
<name>A0A699H773_TANCI</name>
<protein>
    <submittedName>
        <fullName evidence="1">NAC domain-containing protein</fullName>
    </submittedName>
</protein>
<dbReference type="AlphaFoldDB" id="A0A699H773"/>
<gene>
    <name evidence="1" type="ORF">Tci_326035</name>
</gene>
<reference evidence="1" key="1">
    <citation type="journal article" date="2019" name="Sci. Rep.">
        <title>Draft genome of Tanacetum cinerariifolium, the natural source of mosquito coil.</title>
        <authorList>
            <person name="Yamashiro T."/>
            <person name="Shiraishi A."/>
            <person name="Satake H."/>
            <person name="Nakayama K."/>
        </authorList>
    </citation>
    <scope>NUCLEOTIDE SEQUENCE</scope>
</reference>
<organism evidence="1">
    <name type="scientific">Tanacetum cinerariifolium</name>
    <name type="common">Dalmatian daisy</name>
    <name type="synonym">Chrysanthemum cinerariifolium</name>
    <dbReference type="NCBI Taxonomy" id="118510"/>
    <lineage>
        <taxon>Eukaryota</taxon>
        <taxon>Viridiplantae</taxon>
        <taxon>Streptophyta</taxon>
        <taxon>Embryophyta</taxon>
        <taxon>Tracheophyta</taxon>
        <taxon>Spermatophyta</taxon>
        <taxon>Magnoliopsida</taxon>
        <taxon>eudicotyledons</taxon>
        <taxon>Gunneridae</taxon>
        <taxon>Pentapetalae</taxon>
        <taxon>asterids</taxon>
        <taxon>campanulids</taxon>
        <taxon>Asterales</taxon>
        <taxon>Asteraceae</taxon>
        <taxon>Asteroideae</taxon>
        <taxon>Anthemideae</taxon>
        <taxon>Anthemidinae</taxon>
        <taxon>Tanacetum</taxon>
    </lineage>
</organism>